<evidence type="ECO:0000313" key="2">
    <source>
        <dbReference type="EMBL" id="SPY45530.1"/>
    </source>
</evidence>
<dbReference type="OrthoDB" id="9811749at2"/>
<evidence type="ECO:0000256" key="1">
    <source>
        <dbReference type="ARBA" id="ARBA00022553"/>
    </source>
</evidence>
<dbReference type="AlphaFoldDB" id="A0A2T3Q9V8"/>
<gene>
    <name evidence="2" type="primary">afsQ1</name>
    <name evidence="2" type="ORF">NCTC11647_04064</name>
</gene>
<dbReference type="InterPro" id="IPR003594">
    <property type="entry name" value="HATPase_dom"/>
</dbReference>
<dbReference type="PANTHER" id="PTHR44591:SF3">
    <property type="entry name" value="RESPONSE REGULATORY DOMAIN-CONTAINING PROTEIN"/>
    <property type="match status" value="1"/>
</dbReference>
<dbReference type="Pfam" id="PF13581">
    <property type="entry name" value="HATPase_c_2"/>
    <property type="match status" value="1"/>
</dbReference>
<dbReference type="PROSITE" id="PS50110">
    <property type="entry name" value="RESPONSE_REGULATORY"/>
    <property type="match status" value="1"/>
</dbReference>
<proteinExistence type="predicted"/>
<dbReference type="Pfam" id="PF07228">
    <property type="entry name" value="SpoIIE"/>
    <property type="match status" value="1"/>
</dbReference>
<protein>
    <submittedName>
        <fullName evidence="2">Transcriptional regulatory protein AfsQ1</fullName>
    </submittedName>
</protein>
<dbReference type="RefSeq" id="WP_005303531.1">
    <property type="nucleotide sequence ID" value="NZ_CP018297.1"/>
</dbReference>
<dbReference type="GO" id="GO:0000160">
    <property type="term" value="P:phosphorelay signal transduction system"/>
    <property type="evidence" value="ECO:0007669"/>
    <property type="project" value="InterPro"/>
</dbReference>
<sequence>MNYPLYQQQFKLTINELKQIRNWINDKHQRLSFCPTITQKLQLIISEYGTNLLNHQAVPASHIQLIGHQTANEYQFTILDNGSHWLAFEEQLNQAQFPKQPSTNHMGLALLKSMFDNYQYTLSEQGNNFSFSIDKDQEKPRLLLIDDSSSQLTYLASLLQEDYQITMFSSSTEGLDWLKDHSCELVITDIHMPEMDGFHFRQHVAKQPRHSLLPFIFLTGDLNRSTQSAASQLEIDDYLKKPIDKETLFSVIERVLKRHRRLQSHLEHALSQHISPQVRQENDHRRSHNLQIEYHQDPPDSGDFLLTHYCQDERELIVVGDHMGSGLIARTNGSGWISFIRGLFCAGIESPQQLLTLLNQEIYQTSHSQLICLMIIEIQQNSQITIYNSAMPAPLLVGLEHSEYQQEHISLLGLNEQITIECKHYDLLSEQSLHIASDGIFEQKLSQQQQKQIQSKDKTIRGAYLWESSLHIEDDKTLVTIYLAEPISEL</sequence>
<accession>A0A2T3Q9V8</accession>
<dbReference type="Gene3D" id="3.30.565.10">
    <property type="entry name" value="Histidine kinase-like ATPase, C-terminal domain"/>
    <property type="match status" value="1"/>
</dbReference>
<dbReference type="Pfam" id="PF00072">
    <property type="entry name" value="Response_reg"/>
    <property type="match status" value="1"/>
</dbReference>
<dbReference type="InterPro" id="IPR036457">
    <property type="entry name" value="PPM-type-like_dom_sf"/>
</dbReference>
<dbReference type="InterPro" id="IPR011006">
    <property type="entry name" value="CheY-like_superfamily"/>
</dbReference>
<dbReference type="Gene3D" id="3.40.50.2300">
    <property type="match status" value="1"/>
</dbReference>
<dbReference type="InterPro" id="IPR050595">
    <property type="entry name" value="Bact_response_regulator"/>
</dbReference>
<keyword evidence="1" id="KW-0597">Phosphoprotein</keyword>
<name>A0A2T3Q9V8_PHODM</name>
<dbReference type="SUPFAM" id="SSF52172">
    <property type="entry name" value="CheY-like"/>
    <property type="match status" value="1"/>
</dbReference>
<dbReference type="Proteomes" id="UP000251647">
    <property type="component" value="Unassembled WGS sequence"/>
</dbReference>
<dbReference type="EMBL" id="UATL01000007">
    <property type="protein sequence ID" value="SPY45530.1"/>
    <property type="molecule type" value="Genomic_DNA"/>
</dbReference>
<reference evidence="2 3" key="1">
    <citation type="submission" date="2018-06" db="EMBL/GenBank/DDBJ databases">
        <authorList>
            <consortium name="Pathogen Informatics"/>
            <person name="Doyle S."/>
        </authorList>
    </citation>
    <scope>NUCLEOTIDE SEQUENCE [LARGE SCALE GENOMIC DNA]</scope>
    <source>
        <strain evidence="2 3">NCTC11647</strain>
    </source>
</reference>
<organism evidence="2 3">
    <name type="scientific">Photobacterium damselae</name>
    <dbReference type="NCBI Taxonomy" id="38293"/>
    <lineage>
        <taxon>Bacteria</taxon>
        <taxon>Pseudomonadati</taxon>
        <taxon>Pseudomonadota</taxon>
        <taxon>Gammaproteobacteria</taxon>
        <taxon>Vibrionales</taxon>
        <taxon>Vibrionaceae</taxon>
        <taxon>Photobacterium</taxon>
    </lineage>
</organism>
<dbReference type="PANTHER" id="PTHR44591">
    <property type="entry name" value="STRESS RESPONSE REGULATOR PROTEIN 1"/>
    <property type="match status" value="1"/>
</dbReference>
<dbReference type="InterPro" id="IPR036890">
    <property type="entry name" value="HATPase_C_sf"/>
</dbReference>
<evidence type="ECO:0000313" key="3">
    <source>
        <dbReference type="Proteomes" id="UP000251647"/>
    </source>
</evidence>
<dbReference type="InterPro" id="IPR001932">
    <property type="entry name" value="PPM-type_phosphatase-like_dom"/>
</dbReference>
<dbReference type="SMART" id="SM00448">
    <property type="entry name" value="REC"/>
    <property type="match status" value="1"/>
</dbReference>
<dbReference type="InterPro" id="IPR001789">
    <property type="entry name" value="Sig_transdc_resp-reg_receiver"/>
</dbReference>
<dbReference type="Gene3D" id="3.60.40.10">
    <property type="entry name" value="PPM-type phosphatase domain"/>
    <property type="match status" value="1"/>
</dbReference>